<dbReference type="EMBL" id="FXAZ01000002">
    <property type="protein sequence ID" value="SMG34145.1"/>
    <property type="molecule type" value="Genomic_DNA"/>
</dbReference>
<dbReference type="Gene3D" id="3.40.33.10">
    <property type="entry name" value="CAP"/>
    <property type="match status" value="1"/>
</dbReference>
<dbReference type="InterPro" id="IPR035940">
    <property type="entry name" value="CAP_sf"/>
</dbReference>
<dbReference type="RefSeq" id="WP_085494183.1">
    <property type="nucleotide sequence ID" value="NZ_FXAZ01000002.1"/>
</dbReference>
<dbReference type="InterPro" id="IPR029410">
    <property type="entry name" value="CAP_assoc"/>
</dbReference>
<dbReference type="Pfam" id="PF00188">
    <property type="entry name" value="CAP"/>
    <property type="match status" value="1"/>
</dbReference>
<evidence type="ECO:0000313" key="4">
    <source>
        <dbReference type="Proteomes" id="UP000193834"/>
    </source>
</evidence>
<dbReference type="AlphaFoldDB" id="A0A1X7K0K5"/>
<dbReference type="CDD" id="cd05379">
    <property type="entry name" value="CAP_bacterial"/>
    <property type="match status" value="1"/>
</dbReference>
<evidence type="ECO:0000259" key="1">
    <source>
        <dbReference type="Pfam" id="PF00188"/>
    </source>
</evidence>
<dbReference type="PANTHER" id="PTHR31157">
    <property type="entry name" value="SCP DOMAIN-CONTAINING PROTEIN"/>
    <property type="match status" value="1"/>
</dbReference>
<protein>
    <submittedName>
        <fullName evidence="3">Cysteine-rich secretory protein family protein</fullName>
    </submittedName>
</protein>
<accession>A0A1X7K0K5</accession>
<keyword evidence="4" id="KW-1185">Reference proteome</keyword>
<gene>
    <name evidence="3" type="ORF">SAMN06295960_1945</name>
</gene>
<feature type="domain" description="SCP" evidence="1">
    <location>
        <begin position="217"/>
        <end position="331"/>
    </location>
</feature>
<dbReference type="PANTHER" id="PTHR31157:SF1">
    <property type="entry name" value="SCP DOMAIN-CONTAINING PROTEIN"/>
    <property type="match status" value="1"/>
</dbReference>
<reference evidence="3 4" key="1">
    <citation type="submission" date="2017-04" db="EMBL/GenBank/DDBJ databases">
        <authorList>
            <person name="Afonso C.L."/>
            <person name="Miller P.J."/>
            <person name="Scott M.A."/>
            <person name="Spackman E."/>
            <person name="Goraichik I."/>
            <person name="Dimitrov K.M."/>
            <person name="Suarez D.L."/>
            <person name="Swayne D.E."/>
        </authorList>
    </citation>
    <scope>NUCLEOTIDE SEQUENCE [LARGE SCALE GENOMIC DNA]</scope>
    <source>
        <strain evidence="3 4">11</strain>
    </source>
</reference>
<evidence type="ECO:0000313" key="3">
    <source>
        <dbReference type="EMBL" id="SMG34145.1"/>
    </source>
</evidence>
<dbReference type="STRING" id="1852522.SAMN06295960_1945"/>
<evidence type="ECO:0000259" key="2">
    <source>
        <dbReference type="Pfam" id="PF14504"/>
    </source>
</evidence>
<sequence>MRNTRRSIRSLSVVISASLAIIVLLPNLQACALPAKLDHRTSVASQVKSAAQAASQFQGISIGMNKQQLIDTLGKPARVDASEYGFDWYIYNKDYKHYLQVGVRKDKVVALYTNAADWQAASGIGFGSSKKEVEAAYGASLTEIKKGRTIYHYNTAKDHYSMHLVDGAYATIFYDVHQQQKATSIQLIEKNTELSFMGYYGEPSEELQGSFEKQVWDLTNAVRVRSGKKPLQWNDKIAGTARKHSVDMSKRNFFAHANPDGKSPFDRMKADQIKYMKAGENIAAGQPSAIYAHEGWMNSKGHRENILGDYTQLGVGVTFGGKMETYFTQNFFTPRG</sequence>
<proteinExistence type="predicted"/>
<dbReference type="SUPFAM" id="SSF55797">
    <property type="entry name" value="PR-1-like"/>
    <property type="match status" value="1"/>
</dbReference>
<feature type="domain" description="CAP-associated" evidence="2">
    <location>
        <begin position="62"/>
        <end position="199"/>
    </location>
</feature>
<name>A0A1X7K0K5_9BACL</name>
<dbReference type="InterPro" id="IPR014044">
    <property type="entry name" value="CAP_dom"/>
</dbReference>
<organism evidence="3 4">
    <name type="scientific">Paenibacillus aquistagni</name>
    <dbReference type="NCBI Taxonomy" id="1852522"/>
    <lineage>
        <taxon>Bacteria</taxon>
        <taxon>Bacillati</taxon>
        <taxon>Bacillota</taxon>
        <taxon>Bacilli</taxon>
        <taxon>Bacillales</taxon>
        <taxon>Paenibacillaceae</taxon>
        <taxon>Paenibacillus</taxon>
    </lineage>
</organism>
<dbReference type="OrthoDB" id="9783944at2"/>
<dbReference type="Pfam" id="PF14504">
    <property type="entry name" value="CAP_assoc_N"/>
    <property type="match status" value="1"/>
</dbReference>
<dbReference type="Proteomes" id="UP000193834">
    <property type="component" value="Unassembled WGS sequence"/>
</dbReference>